<feature type="transmembrane region" description="Helical" evidence="1">
    <location>
        <begin position="34"/>
        <end position="52"/>
    </location>
</feature>
<name>A0A1F6P0P8_9BACT</name>
<feature type="transmembrane region" description="Helical" evidence="1">
    <location>
        <begin position="185"/>
        <end position="204"/>
    </location>
</feature>
<keyword evidence="1" id="KW-1133">Transmembrane helix</keyword>
<reference evidence="2 3" key="1">
    <citation type="journal article" date="2016" name="Nat. Commun.">
        <title>Thousands of microbial genomes shed light on interconnected biogeochemical processes in an aquifer system.</title>
        <authorList>
            <person name="Anantharaman K."/>
            <person name="Brown C.T."/>
            <person name="Hug L.A."/>
            <person name="Sharon I."/>
            <person name="Castelle C.J."/>
            <person name="Probst A.J."/>
            <person name="Thomas B.C."/>
            <person name="Singh A."/>
            <person name="Wilkins M.J."/>
            <person name="Karaoz U."/>
            <person name="Brodie E.L."/>
            <person name="Williams K.H."/>
            <person name="Hubbard S.S."/>
            <person name="Banfield J.F."/>
        </authorList>
    </citation>
    <scope>NUCLEOTIDE SEQUENCE [LARGE SCALE GENOMIC DNA]</scope>
</reference>
<evidence type="ECO:0000256" key="1">
    <source>
        <dbReference type="SAM" id="Phobius"/>
    </source>
</evidence>
<organism evidence="2 3">
    <name type="scientific">Candidatus Magasanikbacteria bacterium RIFOXYD2_FULL_36_9</name>
    <dbReference type="NCBI Taxonomy" id="1798707"/>
    <lineage>
        <taxon>Bacteria</taxon>
        <taxon>Candidatus Magasanikiibacteriota</taxon>
    </lineage>
</organism>
<feature type="transmembrane region" description="Helical" evidence="1">
    <location>
        <begin position="153"/>
        <end position="173"/>
    </location>
</feature>
<feature type="transmembrane region" description="Helical" evidence="1">
    <location>
        <begin position="12"/>
        <end position="28"/>
    </location>
</feature>
<proteinExistence type="predicted"/>
<gene>
    <name evidence="2" type="ORF">A2537_02350</name>
</gene>
<dbReference type="Proteomes" id="UP000178490">
    <property type="component" value="Unassembled WGS sequence"/>
</dbReference>
<accession>A0A1F6P0P8</accession>
<dbReference type="AlphaFoldDB" id="A0A1F6P0P8"/>
<feature type="transmembrane region" description="Helical" evidence="1">
    <location>
        <begin position="243"/>
        <end position="261"/>
    </location>
</feature>
<sequence length="264" mass="31530">MTLKSLSLHPKFAGFLDVVVGLLFLFAIKRVSLWWVLLIYIVARLILWMVLIRLVYYPQNLKRFWHLLTLAAFHLGTVILLLFVEWRPSWYLISLVYVIFPVISFWLLPAKSEGHMSFAMKPYRRWRFWMSTFGLFGLWSGTFAAVFLQILNINYWFLLIGASLITTAITMWWWKEYGVEKNSRLLWWTGCVGIFVLEIAWVMFRWPLGYFASAMILVWFWYDIWLLARFHLLPAGINWPKQILFFITNGILLIAFLILIVKWK</sequence>
<protein>
    <submittedName>
        <fullName evidence="2">Uncharacterized protein</fullName>
    </submittedName>
</protein>
<comment type="caution">
    <text evidence="2">The sequence shown here is derived from an EMBL/GenBank/DDBJ whole genome shotgun (WGS) entry which is preliminary data.</text>
</comment>
<keyword evidence="1" id="KW-0812">Transmembrane</keyword>
<evidence type="ECO:0000313" key="3">
    <source>
        <dbReference type="Proteomes" id="UP000178490"/>
    </source>
</evidence>
<keyword evidence="1" id="KW-0472">Membrane</keyword>
<feature type="transmembrane region" description="Helical" evidence="1">
    <location>
        <begin position="210"/>
        <end position="231"/>
    </location>
</feature>
<dbReference type="EMBL" id="MFRC01000030">
    <property type="protein sequence ID" value="OGH89711.1"/>
    <property type="molecule type" value="Genomic_DNA"/>
</dbReference>
<feature type="transmembrane region" description="Helical" evidence="1">
    <location>
        <begin position="128"/>
        <end position="147"/>
    </location>
</feature>
<feature type="transmembrane region" description="Helical" evidence="1">
    <location>
        <begin position="90"/>
        <end position="108"/>
    </location>
</feature>
<evidence type="ECO:0000313" key="2">
    <source>
        <dbReference type="EMBL" id="OGH89711.1"/>
    </source>
</evidence>
<feature type="transmembrane region" description="Helical" evidence="1">
    <location>
        <begin position="64"/>
        <end position="84"/>
    </location>
</feature>